<dbReference type="AlphaFoldDB" id="A0A6N4SV39"/>
<dbReference type="KEGG" id="chu:CHU_2944"/>
<evidence type="ECO:0000313" key="1">
    <source>
        <dbReference type="EMBL" id="ABG60186.1"/>
    </source>
</evidence>
<proteinExistence type="predicted"/>
<accession>A0A6N4SV39</accession>
<dbReference type="Proteomes" id="UP000001822">
    <property type="component" value="Chromosome"/>
</dbReference>
<evidence type="ECO:0000313" key="2">
    <source>
        <dbReference type="Proteomes" id="UP000001822"/>
    </source>
</evidence>
<organism evidence="1 2">
    <name type="scientific">Cytophaga hutchinsonii (strain ATCC 33406 / DSM 1761 / CIP 103989 / NBRC 15051 / NCIMB 9469 / D465)</name>
    <dbReference type="NCBI Taxonomy" id="269798"/>
    <lineage>
        <taxon>Bacteria</taxon>
        <taxon>Pseudomonadati</taxon>
        <taxon>Bacteroidota</taxon>
        <taxon>Cytophagia</taxon>
        <taxon>Cytophagales</taxon>
        <taxon>Cytophagaceae</taxon>
        <taxon>Cytophaga</taxon>
    </lineage>
</organism>
<dbReference type="RefSeq" id="WP_011586296.1">
    <property type="nucleotide sequence ID" value="NC_008255.1"/>
</dbReference>
<dbReference type="OrthoDB" id="1064164at2"/>
<name>A0A6N4SV39_CYTH3</name>
<keyword evidence="2" id="KW-1185">Reference proteome</keyword>
<reference evidence="1 2" key="1">
    <citation type="journal article" date="2007" name="Appl. Environ. Microbiol.">
        <title>Genome sequence of the cellulolytic gliding bacterium Cytophaga hutchinsonii.</title>
        <authorList>
            <person name="Xie G."/>
            <person name="Bruce D.C."/>
            <person name="Challacombe J.F."/>
            <person name="Chertkov O."/>
            <person name="Detter J.C."/>
            <person name="Gilna P."/>
            <person name="Han C.S."/>
            <person name="Lucas S."/>
            <person name="Misra M."/>
            <person name="Myers G.L."/>
            <person name="Richardson P."/>
            <person name="Tapia R."/>
            <person name="Thayer N."/>
            <person name="Thompson L.S."/>
            <person name="Brettin T.S."/>
            <person name="Henrissat B."/>
            <person name="Wilson D.B."/>
            <person name="McBride M.J."/>
        </authorList>
    </citation>
    <scope>NUCLEOTIDE SEQUENCE [LARGE SCALE GENOMIC DNA]</scope>
    <source>
        <strain evidence="2">ATCC 33406 / DSM 1761 / CIP 103989 / NBRC 15051 / NCIMB 9469 / D465</strain>
    </source>
</reference>
<dbReference type="EMBL" id="CP000383">
    <property type="protein sequence ID" value="ABG60186.1"/>
    <property type="molecule type" value="Genomic_DNA"/>
</dbReference>
<gene>
    <name evidence="1" type="ordered locus">CHU_2944</name>
</gene>
<sequence>MTINFNRIYVIQSLSKANGDELTGQQLFDDVLQYFNTKYGDKDARIFNVDNKKELLHALENIKSHCETDGIKPIIHFEIHGLEDKTGLSLNQEDVNWGDIYVKFIEINAASKWNLFITMGVCFGNYSMLLIRPSLPAPFTGILGSFEELFEWDLYIRYNAFYQELLNSLDFEKALEALHDSNPALPDDYRYINSEQTFKNVYQKYFDTQFSDVKIKERFNLTIAEEKISFTNRNIKRQFYSKFRTNLLNTKKEFFIKDKRKFFMFDVFPGHQYIYCVNWEPNYH</sequence>
<protein>
    <submittedName>
        <fullName evidence="1">Uncharacterized protein</fullName>
    </submittedName>
</protein>